<dbReference type="OrthoDB" id="370073at2"/>
<organism evidence="1 2">
    <name type="scientific">Kribbella caucasensis</name>
    <dbReference type="NCBI Taxonomy" id="2512215"/>
    <lineage>
        <taxon>Bacteria</taxon>
        <taxon>Bacillati</taxon>
        <taxon>Actinomycetota</taxon>
        <taxon>Actinomycetes</taxon>
        <taxon>Propionibacteriales</taxon>
        <taxon>Kribbellaceae</taxon>
        <taxon>Kribbella</taxon>
    </lineage>
</organism>
<gene>
    <name evidence="1" type="ORF">EV643_109178</name>
</gene>
<accession>A0A4R6KB35</accession>
<dbReference type="InterPro" id="IPR011748">
    <property type="entry name" value="Unchr_phage_tail-like"/>
</dbReference>
<keyword evidence="2" id="KW-1185">Reference proteome</keyword>
<dbReference type="EMBL" id="SNWQ01000009">
    <property type="protein sequence ID" value="TDO47285.1"/>
    <property type="molecule type" value="Genomic_DNA"/>
</dbReference>
<dbReference type="NCBIfam" id="TIGR02242">
    <property type="entry name" value="tail_TIGR02242"/>
    <property type="match status" value="1"/>
</dbReference>
<sequence>MRGALERLPSPHPLGQTLPSVYRTDAFTQQLCDSFDVVLAPVISALDNLPAYLDLGTAPEDLLPWLAHWLGLAVDRGDDPVRQRELLRSTSELHGQQGTRLGIELAISAQLGVRAEVVETGGASWSVDPSDPLPGEAVPAVVVRVFPVAGQEIDEARLKDAVAALKPAHVIHRVQVVPPE</sequence>
<dbReference type="Proteomes" id="UP000295388">
    <property type="component" value="Unassembled WGS sequence"/>
</dbReference>
<dbReference type="RefSeq" id="WP_133801660.1">
    <property type="nucleotide sequence ID" value="NZ_SNWQ01000009.1"/>
</dbReference>
<evidence type="ECO:0000313" key="1">
    <source>
        <dbReference type="EMBL" id="TDO47285.1"/>
    </source>
</evidence>
<proteinExistence type="predicted"/>
<protein>
    <submittedName>
        <fullName evidence="1">Phage tail-like protein</fullName>
    </submittedName>
</protein>
<reference evidence="1 2" key="1">
    <citation type="submission" date="2019-03" db="EMBL/GenBank/DDBJ databases">
        <title>Genomic Encyclopedia of Type Strains, Phase III (KMG-III): the genomes of soil and plant-associated and newly described type strains.</title>
        <authorList>
            <person name="Whitman W."/>
        </authorList>
    </citation>
    <scope>NUCLEOTIDE SEQUENCE [LARGE SCALE GENOMIC DNA]</scope>
    <source>
        <strain evidence="1 2">VKM Ac-2527</strain>
    </source>
</reference>
<dbReference type="Pfam" id="PF09684">
    <property type="entry name" value="Tail_P2_I"/>
    <property type="match status" value="1"/>
</dbReference>
<name>A0A4R6KB35_9ACTN</name>
<evidence type="ECO:0000313" key="2">
    <source>
        <dbReference type="Proteomes" id="UP000295388"/>
    </source>
</evidence>
<dbReference type="AlphaFoldDB" id="A0A4R6KB35"/>
<comment type="caution">
    <text evidence="1">The sequence shown here is derived from an EMBL/GenBank/DDBJ whole genome shotgun (WGS) entry which is preliminary data.</text>
</comment>
<dbReference type="InterPro" id="IPR006521">
    <property type="entry name" value="Tail_protein_I"/>
</dbReference>